<feature type="binding site" evidence="11">
    <location>
        <position position="119"/>
    </location>
    <ligand>
        <name>NADPH</name>
        <dbReference type="ChEBI" id="CHEBI:57783"/>
    </ligand>
</feature>
<evidence type="ECO:0000313" key="14">
    <source>
        <dbReference type="Proteomes" id="UP000463975"/>
    </source>
</evidence>
<evidence type="ECO:0000256" key="6">
    <source>
        <dbReference type="ARBA" id="ARBA00022605"/>
    </source>
</evidence>
<dbReference type="PROSITE" id="PS51257">
    <property type="entry name" value="PROKAR_LIPOPROTEIN"/>
    <property type="match status" value="1"/>
</dbReference>
<dbReference type="InterPro" id="IPR016204">
    <property type="entry name" value="HDH"/>
</dbReference>
<feature type="domain" description="ACT" evidence="12">
    <location>
        <begin position="362"/>
        <end position="441"/>
    </location>
</feature>
<evidence type="ECO:0000256" key="2">
    <source>
        <dbReference type="ARBA" id="ARBA00005062"/>
    </source>
</evidence>
<evidence type="ECO:0000256" key="10">
    <source>
        <dbReference type="PIRSR" id="PIRSR000098-1"/>
    </source>
</evidence>
<dbReference type="SUPFAM" id="SSF51735">
    <property type="entry name" value="NAD(P)-binding Rossmann-fold domains"/>
    <property type="match status" value="1"/>
</dbReference>
<gene>
    <name evidence="13" type="ORF">GT348_07660</name>
</gene>
<dbReference type="PIRSF" id="PIRSF000098">
    <property type="entry name" value="Homoser_dehydrog"/>
    <property type="match status" value="1"/>
</dbReference>
<feature type="active site" description="Proton donor" evidence="10">
    <location>
        <position position="219"/>
    </location>
</feature>
<keyword evidence="7" id="KW-0791">Threonine biosynthesis</keyword>
<keyword evidence="11" id="KW-0521">NADP</keyword>
<dbReference type="AlphaFoldDB" id="A0A6P1NHX0"/>
<evidence type="ECO:0000256" key="9">
    <source>
        <dbReference type="ARBA" id="ARBA00023167"/>
    </source>
</evidence>
<sequence length="441" mass="47234">MKAAPHFSDKTANSNSLRLAIAGLGTVGCGVIKLLQEQASSLTDRTGKQLVVTAVSARDRTKDRQIDLSSFRWYDNPVELASDETIDCVLELIGGAEGPARDLVEASLKAGKAVITANKALIALHGKELAQLSKTHNAPLYYEASVAGAIPAVKIVREGLAGDIIKTIGGILNGTCNYILTTMEETGQSFEAVLKEAQEKGFAEAEPSTDIDGWDTAHKLAILANIAFKPLQFDSLTVEGIRSITASDLGFARKLGYKVKLLGMARQHQDGSIEAWVRPCLVPEKAKLAQVDNVFNALTWEGNYSGPMTISGRGAGEGPTASAVLADIIDYAQGMRLPLWGRIVEQEETAARSVASLKSAFYVRLLVDDTPGVMADISAVLRDQGISVHLIAQHEFKLEQVYLTVITHPVANSHITDAAARLRELNSVHGAPLIVTIESLC</sequence>
<dbReference type="PANTHER" id="PTHR43331:SF1">
    <property type="entry name" value="HOMOSERINE DEHYDROGENASE"/>
    <property type="match status" value="1"/>
</dbReference>
<organism evidence="13 14">
    <name type="scientific">Aristophania vespae</name>
    <dbReference type="NCBI Taxonomy" id="2697033"/>
    <lineage>
        <taxon>Bacteria</taxon>
        <taxon>Pseudomonadati</taxon>
        <taxon>Pseudomonadota</taxon>
        <taxon>Alphaproteobacteria</taxon>
        <taxon>Acetobacterales</taxon>
        <taxon>Acetobacteraceae</taxon>
        <taxon>Aristophania</taxon>
    </lineage>
</organism>
<dbReference type="Pfam" id="PF03447">
    <property type="entry name" value="NAD_binding_3"/>
    <property type="match status" value="1"/>
</dbReference>
<reference evidence="13 14" key="1">
    <citation type="submission" date="2020-01" db="EMBL/GenBank/DDBJ databases">
        <title>Genome sequencing of strain KACC 21507.</title>
        <authorList>
            <person name="Heo J."/>
            <person name="Kim S.-J."/>
            <person name="Kim J.-S."/>
            <person name="Hong S.-B."/>
            <person name="Kwon S.-W."/>
        </authorList>
    </citation>
    <scope>NUCLEOTIDE SEQUENCE [LARGE SCALE GENOMIC DNA]</scope>
    <source>
        <strain evidence="13 14">KACC 21507</strain>
    </source>
</reference>
<dbReference type="GO" id="GO:0009086">
    <property type="term" value="P:methionine biosynthetic process"/>
    <property type="evidence" value="ECO:0007669"/>
    <property type="project" value="UniProtKB-KW"/>
</dbReference>
<protein>
    <recommendedName>
        <fullName evidence="5">Homoserine dehydrogenase</fullName>
        <ecNumber evidence="4">1.1.1.3</ecNumber>
    </recommendedName>
</protein>
<evidence type="ECO:0000256" key="4">
    <source>
        <dbReference type="ARBA" id="ARBA00013213"/>
    </source>
</evidence>
<dbReference type="NCBIfam" id="NF004976">
    <property type="entry name" value="PRK06349.1"/>
    <property type="match status" value="1"/>
</dbReference>
<comment type="similarity">
    <text evidence="3">Belongs to the homoserine dehydrogenase family.</text>
</comment>
<evidence type="ECO:0000259" key="12">
    <source>
        <dbReference type="PROSITE" id="PS51671"/>
    </source>
</evidence>
<dbReference type="InterPro" id="IPR002912">
    <property type="entry name" value="ACT_dom"/>
</dbReference>
<dbReference type="GO" id="GO:0009088">
    <property type="term" value="P:threonine biosynthetic process"/>
    <property type="evidence" value="ECO:0007669"/>
    <property type="project" value="UniProtKB-UniPathway"/>
</dbReference>
<dbReference type="FunFam" id="3.30.360.10:FF:000005">
    <property type="entry name" value="Homoserine dehydrogenase"/>
    <property type="match status" value="1"/>
</dbReference>
<dbReference type="UniPathway" id="UPA00050">
    <property type="reaction ID" value="UER00063"/>
</dbReference>
<evidence type="ECO:0000256" key="1">
    <source>
        <dbReference type="ARBA" id="ARBA00005056"/>
    </source>
</evidence>
<dbReference type="GO" id="GO:0004412">
    <property type="term" value="F:homoserine dehydrogenase activity"/>
    <property type="evidence" value="ECO:0007669"/>
    <property type="project" value="UniProtKB-EC"/>
</dbReference>
<name>A0A6P1NHX0_9PROT</name>
<dbReference type="Gene3D" id="3.30.360.10">
    <property type="entry name" value="Dihydrodipicolinate Reductase, domain 2"/>
    <property type="match status" value="1"/>
</dbReference>
<dbReference type="PANTHER" id="PTHR43331">
    <property type="entry name" value="HOMOSERINE DEHYDROGENASE"/>
    <property type="match status" value="1"/>
</dbReference>
<dbReference type="SUPFAM" id="SSF55347">
    <property type="entry name" value="Glyceraldehyde-3-phosphate dehydrogenase-like, C-terminal domain"/>
    <property type="match status" value="1"/>
</dbReference>
<dbReference type="Gene3D" id="3.30.70.260">
    <property type="match status" value="1"/>
</dbReference>
<dbReference type="UniPathway" id="UPA00051">
    <property type="reaction ID" value="UER00465"/>
</dbReference>
<evidence type="ECO:0000313" key="13">
    <source>
        <dbReference type="EMBL" id="QHI96124.1"/>
    </source>
</evidence>
<keyword evidence="9" id="KW-0486">Methionine biosynthesis</keyword>
<accession>A0A6P1NHX0</accession>
<dbReference type="InterPro" id="IPR045865">
    <property type="entry name" value="ACT-like_dom_sf"/>
</dbReference>
<feature type="binding site" evidence="11">
    <location>
        <begin position="22"/>
        <end position="29"/>
    </location>
    <ligand>
        <name>NADP(+)</name>
        <dbReference type="ChEBI" id="CHEBI:58349"/>
    </ligand>
</feature>
<dbReference type="InterPro" id="IPR001342">
    <property type="entry name" value="HDH_cat"/>
</dbReference>
<dbReference type="KEGG" id="bomb:GT348_07660"/>
<keyword evidence="6" id="KW-0028">Amino-acid biosynthesis</keyword>
<evidence type="ECO:0000256" key="7">
    <source>
        <dbReference type="ARBA" id="ARBA00022697"/>
    </source>
</evidence>
<dbReference type="SUPFAM" id="SSF55021">
    <property type="entry name" value="ACT-like"/>
    <property type="match status" value="1"/>
</dbReference>
<dbReference type="CDD" id="cd04881">
    <property type="entry name" value="ACT_HSDH-Hom"/>
    <property type="match status" value="1"/>
</dbReference>
<dbReference type="RefSeq" id="WP_160619197.1">
    <property type="nucleotide sequence ID" value="NZ_CP047652.1"/>
</dbReference>
<comment type="pathway">
    <text evidence="1">Amino-acid biosynthesis; L-threonine biosynthesis; L-threonine from L-aspartate: step 3/5.</text>
</comment>
<dbReference type="InterPro" id="IPR036291">
    <property type="entry name" value="NAD(P)-bd_dom_sf"/>
</dbReference>
<proteinExistence type="inferred from homology"/>
<dbReference type="Pfam" id="PF00742">
    <property type="entry name" value="Homoserine_dh"/>
    <property type="match status" value="1"/>
</dbReference>
<keyword evidence="8 13" id="KW-0560">Oxidoreductase</keyword>
<keyword evidence="14" id="KW-1185">Reference proteome</keyword>
<dbReference type="Proteomes" id="UP000463975">
    <property type="component" value="Chromosome"/>
</dbReference>
<dbReference type="EMBL" id="CP047652">
    <property type="protein sequence ID" value="QHI96124.1"/>
    <property type="molecule type" value="Genomic_DNA"/>
</dbReference>
<dbReference type="GO" id="GO:0050661">
    <property type="term" value="F:NADP binding"/>
    <property type="evidence" value="ECO:0007669"/>
    <property type="project" value="InterPro"/>
</dbReference>
<dbReference type="PROSITE" id="PS51671">
    <property type="entry name" value="ACT"/>
    <property type="match status" value="1"/>
</dbReference>
<dbReference type="Pfam" id="PF01842">
    <property type="entry name" value="ACT"/>
    <property type="match status" value="1"/>
</dbReference>
<dbReference type="InterPro" id="IPR005106">
    <property type="entry name" value="Asp/hSer_DH_NAD-bd"/>
</dbReference>
<feature type="binding site" evidence="11">
    <location>
        <position position="204"/>
    </location>
    <ligand>
        <name>L-homoserine</name>
        <dbReference type="ChEBI" id="CHEBI:57476"/>
    </ligand>
</feature>
<dbReference type="Gene3D" id="3.40.50.720">
    <property type="entry name" value="NAD(P)-binding Rossmann-like Domain"/>
    <property type="match status" value="1"/>
</dbReference>
<evidence type="ECO:0000256" key="8">
    <source>
        <dbReference type="ARBA" id="ARBA00023002"/>
    </source>
</evidence>
<dbReference type="EC" id="1.1.1.3" evidence="4"/>
<comment type="pathway">
    <text evidence="2">Amino-acid biosynthesis; L-methionine biosynthesis via de novo pathway; L-homoserine from L-aspartate: step 3/3.</text>
</comment>
<evidence type="ECO:0000256" key="11">
    <source>
        <dbReference type="PIRSR" id="PIRSR000098-2"/>
    </source>
</evidence>
<evidence type="ECO:0000256" key="5">
    <source>
        <dbReference type="ARBA" id="ARBA00013376"/>
    </source>
</evidence>
<evidence type="ECO:0000256" key="3">
    <source>
        <dbReference type="ARBA" id="ARBA00006753"/>
    </source>
</evidence>